<evidence type="ECO:0000313" key="3">
    <source>
        <dbReference type="Proteomes" id="UP000001568"/>
    </source>
</evidence>
<dbReference type="PANTHER" id="PTHR34531">
    <property type="entry name" value="ZGC:153352"/>
    <property type="match status" value="1"/>
</dbReference>
<proteinExistence type="predicted"/>
<dbReference type="GeneID" id="5006128"/>
<dbReference type="Proteomes" id="UP000001568">
    <property type="component" value="Chromosome 17"/>
</dbReference>
<dbReference type="Pfam" id="PF15016">
    <property type="entry name" value="C5orf34_C"/>
    <property type="match status" value="1"/>
</dbReference>
<dbReference type="PANTHER" id="PTHR34531:SF1">
    <property type="entry name" value="CHROMOSOME 5 OPEN READING FRAME 34"/>
    <property type="match status" value="1"/>
</dbReference>
<gene>
    <name evidence="2" type="ORF">OSTLU_25703</name>
</gene>
<organism evidence="2 3">
    <name type="scientific">Ostreococcus lucimarinus (strain CCE9901)</name>
    <dbReference type="NCBI Taxonomy" id="436017"/>
    <lineage>
        <taxon>Eukaryota</taxon>
        <taxon>Viridiplantae</taxon>
        <taxon>Chlorophyta</taxon>
        <taxon>Mamiellophyceae</taxon>
        <taxon>Mamiellales</taxon>
        <taxon>Bathycoccaceae</taxon>
        <taxon>Ostreococcus</taxon>
    </lineage>
</organism>
<reference evidence="2 3" key="1">
    <citation type="journal article" date="2007" name="Proc. Natl. Acad. Sci. U.S.A.">
        <title>The tiny eukaryote Ostreococcus provides genomic insights into the paradox of plankton speciation.</title>
        <authorList>
            <person name="Palenik B."/>
            <person name="Grimwood J."/>
            <person name="Aerts A."/>
            <person name="Rouze P."/>
            <person name="Salamov A."/>
            <person name="Putnam N."/>
            <person name="Dupont C."/>
            <person name="Jorgensen R."/>
            <person name="Derelle E."/>
            <person name="Rombauts S."/>
            <person name="Zhou K."/>
            <person name="Otillar R."/>
            <person name="Merchant S.S."/>
            <person name="Podell S."/>
            <person name="Gaasterland T."/>
            <person name="Napoli C."/>
            <person name="Gendler K."/>
            <person name="Manuell A."/>
            <person name="Tai V."/>
            <person name="Vallon O."/>
            <person name="Piganeau G."/>
            <person name="Jancek S."/>
            <person name="Heijde M."/>
            <person name="Jabbari K."/>
            <person name="Bowler C."/>
            <person name="Lohr M."/>
            <person name="Robbens S."/>
            <person name="Werner G."/>
            <person name="Dubchak I."/>
            <person name="Pazour G.J."/>
            <person name="Ren Q."/>
            <person name="Paulsen I."/>
            <person name="Delwiche C."/>
            <person name="Schmutz J."/>
            <person name="Rokhsar D."/>
            <person name="Van de Peer Y."/>
            <person name="Moreau H."/>
            <person name="Grigoriev I.V."/>
        </authorList>
    </citation>
    <scope>NUCLEOTIDE SEQUENCE [LARGE SCALE GENOMIC DNA]</scope>
    <source>
        <strain evidence="2 3">CCE9901</strain>
    </source>
</reference>
<keyword evidence="3" id="KW-1185">Reference proteome</keyword>
<name>A4S9I0_OSTLU</name>
<protein>
    <recommendedName>
        <fullName evidence="1">C5orf34-like C-terminal domain-containing protein</fullName>
    </recommendedName>
</protein>
<dbReference type="OMA" id="VHADESC"/>
<evidence type="ECO:0000313" key="2">
    <source>
        <dbReference type="EMBL" id="ABP00492.1"/>
    </source>
</evidence>
<dbReference type="InterPro" id="IPR053901">
    <property type="entry name" value="C5orf34-like"/>
</dbReference>
<dbReference type="AlphaFoldDB" id="A4S9I0"/>
<feature type="domain" description="C5orf34-like C-terminal" evidence="1">
    <location>
        <begin position="421"/>
        <end position="496"/>
    </location>
</feature>
<dbReference type="Gramene" id="ABP00492">
    <property type="protein sequence ID" value="ABP00492"/>
    <property type="gene ID" value="OSTLU_25703"/>
</dbReference>
<evidence type="ECO:0000259" key="1">
    <source>
        <dbReference type="Pfam" id="PF15016"/>
    </source>
</evidence>
<dbReference type="InterPro" id="IPR027865">
    <property type="entry name" value="C5orf34-like_C"/>
</dbReference>
<dbReference type="HOGENOM" id="CLU_473617_0_0_1"/>
<sequence>MDVRRARETYEVETSFATDAGAGTAPDDLVRVVIVREDATVSAEPSSSARLVSRRESLASSATAMKCSFRDCSTMVIDQRGFGFSAREGDDAMKATRQLTAFATTKWRSKVNAALEVRNALVDVPRYVPEMLKEMRRQERGDGARTFAHANKIESATWDAAAGVNVDDDGGFSIESRCGSVKARLIASHGVIFEVLYPVLIGSRGSDFEHVWQRSRFEVASTPQRWSFPLRALRSARAFSIAERDVDIDRLGADDAVSELPRALLGGEAIGGTPWNPSREDPKSWWSSRGLNTYDAEAKPWVEWTPYCTIWACACGDGSGDGAMFAWEGANARCVAVAQDERAVACSDDFIVMVAPGVVSEGTTSQTSSRKLGLEDIAEDDEFVELLPVVERLRRFERACVARRDAITKGAYDVADAFAAMSVDVIQREAIGVKGELVAYADGRVRGVFDDRTILLFDRTRTNAALVLSDGSRVQVRIASPVTAKLHVGVAIAFANKVWPTTTEGAASASSTPSVVDVSANVSRNDEWLRWYASMACQTDPQPPSHGLAPIENRERSDVVASELAKTRLWLAASDL</sequence>
<dbReference type="KEGG" id="olu:OSTLU_25703"/>
<accession>A4S9I0</accession>
<dbReference type="RefSeq" id="XP_001422175.1">
    <property type="nucleotide sequence ID" value="XM_001422138.1"/>
</dbReference>
<dbReference type="EMBL" id="CP000597">
    <property type="protein sequence ID" value="ABP00492.1"/>
    <property type="molecule type" value="Genomic_DNA"/>
</dbReference>
<dbReference type="OrthoDB" id="75908at2759"/>